<dbReference type="InterPro" id="IPR051029">
    <property type="entry name" value="mRNA_Capping_Enz/RNA_Phosphat"/>
</dbReference>
<comment type="subcellular location">
    <subcellularLocation>
        <location evidence="1 12">Nucleus</location>
    </subcellularLocation>
</comment>
<dbReference type="FunCoup" id="A0A194R2D2">
    <property type="interactions" value="1795"/>
</dbReference>
<comment type="similarity">
    <text evidence="12">In the N-terminal section; belongs to the non-receptor class of the protein-tyrosine phosphatase family.</text>
</comment>
<gene>
    <name evidence="19" type="ORF">RR48_09794</name>
</gene>
<dbReference type="GO" id="GO:0005524">
    <property type="term" value="F:ATP binding"/>
    <property type="evidence" value="ECO:0007669"/>
    <property type="project" value="InterPro"/>
</dbReference>
<dbReference type="GO" id="GO:0140818">
    <property type="term" value="F:mRNA 5'-triphosphate monophosphatase activity"/>
    <property type="evidence" value="ECO:0007669"/>
    <property type="project" value="UniProtKB-EC"/>
</dbReference>
<comment type="similarity">
    <text evidence="12">In the C-terminal section; belongs to the eukaryotic GTase family.</text>
</comment>
<evidence type="ECO:0000256" key="2">
    <source>
        <dbReference type="ARBA" id="ARBA00022664"/>
    </source>
</evidence>
<dbReference type="Gene3D" id="2.40.50.140">
    <property type="entry name" value="Nucleic acid-binding proteins"/>
    <property type="match status" value="1"/>
</dbReference>
<dbReference type="SUPFAM" id="SSF50249">
    <property type="entry name" value="Nucleic acid-binding proteins"/>
    <property type="match status" value="1"/>
</dbReference>
<evidence type="ECO:0000256" key="16">
    <source>
        <dbReference type="SAM" id="MobiDB-lite"/>
    </source>
</evidence>
<dbReference type="PIRSF" id="PIRSF036958">
    <property type="entry name" value="mRNA_capping_HCE"/>
    <property type="match status" value="1"/>
</dbReference>
<evidence type="ECO:0000256" key="1">
    <source>
        <dbReference type="ARBA" id="ARBA00004123"/>
    </source>
</evidence>
<evidence type="ECO:0000256" key="15">
    <source>
        <dbReference type="PIRSR" id="PIRSR036958-3"/>
    </source>
</evidence>
<dbReference type="Pfam" id="PF00782">
    <property type="entry name" value="DSPc"/>
    <property type="match status" value="1"/>
</dbReference>
<feature type="compositionally biased region" description="Low complexity" evidence="16">
    <location>
        <begin position="212"/>
        <end position="229"/>
    </location>
</feature>
<dbReference type="FunFam" id="2.40.50.140:FF:000291">
    <property type="entry name" value="mRNA-capping enzyme"/>
    <property type="match status" value="1"/>
</dbReference>
<comment type="catalytic activity">
    <reaction evidence="11">
        <text>a 5'-end diphospho-ribonucleoside in mRNA + GTP + H(+) = a 5'-end (5'-triphosphoguanosine)-ribonucleoside in mRNA + diphosphate</text>
        <dbReference type="Rhea" id="RHEA:67012"/>
        <dbReference type="Rhea" id="RHEA-COMP:17165"/>
        <dbReference type="Rhea" id="RHEA-COMP:17166"/>
        <dbReference type="ChEBI" id="CHEBI:15378"/>
        <dbReference type="ChEBI" id="CHEBI:33019"/>
        <dbReference type="ChEBI" id="CHEBI:37565"/>
        <dbReference type="ChEBI" id="CHEBI:167616"/>
        <dbReference type="ChEBI" id="CHEBI:167617"/>
        <dbReference type="EC" id="2.7.7.50"/>
    </reaction>
    <physiologicalReaction direction="left-to-right" evidence="11">
        <dbReference type="Rhea" id="RHEA:67013"/>
    </physiologicalReaction>
</comment>
<dbReference type="Gene3D" id="4.10.87.10">
    <property type="entry name" value="mRNA Capping Enzyme, domain 3"/>
    <property type="match status" value="1"/>
</dbReference>
<feature type="binding site" evidence="15">
    <location>
        <begin position="563"/>
        <end position="568"/>
    </location>
    <ligand>
        <name>GTP</name>
        <dbReference type="ChEBI" id="CHEBI:37565"/>
    </ligand>
</feature>
<keyword evidence="5 12" id="KW-0547">Nucleotide-binding</keyword>
<evidence type="ECO:0000256" key="7">
    <source>
        <dbReference type="ARBA" id="ARBA00022912"/>
    </source>
</evidence>
<dbReference type="CDD" id="cd07895">
    <property type="entry name" value="Adenylation_mRNA_capping"/>
    <property type="match status" value="1"/>
</dbReference>
<dbReference type="FunFam" id="3.90.190.10:FF:000040">
    <property type="entry name" value="mRNA-capping enzyme"/>
    <property type="match status" value="1"/>
</dbReference>
<feature type="region of interest" description="Disordered" evidence="16">
    <location>
        <begin position="184"/>
        <end position="247"/>
    </location>
</feature>
<dbReference type="InterPro" id="IPR029021">
    <property type="entry name" value="Prot-tyrosine_phosphatase-like"/>
</dbReference>
<dbReference type="InterPro" id="IPR020422">
    <property type="entry name" value="TYR_PHOSPHATASE_DUAL_dom"/>
</dbReference>
<keyword evidence="2 12" id="KW-0507">mRNA processing</keyword>
<evidence type="ECO:0000256" key="11">
    <source>
        <dbReference type="ARBA" id="ARBA00044624"/>
    </source>
</evidence>
<feature type="binding site" evidence="15">
    <location>
        <begin position="357"/>
        <end position="359"/>
    </location>
    <ligand>
        <name>GTP</name>
        <dbReference type="ChEBI" id="CHEBI:37565"/>
    </ligand>
</feature>
<evidence type="ECO:0000256" key="14">
    <source>
        <dbReference type="PIRSR" id="PIRSR036958-2"/>
    </source>
</evidence>
<dbReference type="GO" id="GO:0005525">
    <property type="term" value="F:GTP binding"/>
    <property type="evidence" value="ECO:0007669"/>
    <property type="project" value="UniProtKB-UniRule"/>
</dbReference>
<keyword evidence="9 12" id="KW-0342">GTP-binding</keyword>
<dbReference type="PROSITE" id="PS50056">
    <property type="entry name" value="TYR_PHOSPHATASE_2"/>
    <property type="match status" value="1"/>
</dbReference>
<dbReference type="GO" id="GO:0004484">
    <property type="term" value="F:mRNA guanylyltransferase activity"/>
    <property type="evidence" value="ECO:0007669"/>
    <property type="project" value="UniProtKB-UniRule"/>
</dbReference>
<feature type="domain" description="Tyrosine specific protein phosphatases" evidence="18">
    <location>
        <begin position="108"/>
        <end position="175"/>
    </location>
</feature>
<dbReference type="InterPro" id="IPR000387">
    <property type="entry name" value="Tyr_Pase_dom"/>
</dbReference>
<feature type="binding site" evidence="15">
    <location>
        <position position="314"/>
    </location>
    <ligand>
        <name>GTP</name>
        <dbReference type="ChEBI" id="CHEBI:37565"/>
    </ligand>
</feature>
<feature type="domain" description="Tyrosine-protein phosphatase" evidence="17">
    <location>
        <begin position="33"/>
        <end position="187"/>
    </location>
</feature>
<keyword evidence="3 12" id="KW-0808">Transferase</keyword>
<dbReference type="GO" id="GO:0006370">
    <property type="term" value="P:7-methylguanosine mRNA capping"/>
    <property type="evidence" value="ECO:0007669"/>
    <property type="project" value="UniProtKB-UniRule"/>
</dbReference>
<dbReference type="SUPFAM" id="SSF52799">
    <property type="entry name" value="(Phosphotyrosine protein) phosphatases II"/>
    <property type="match status" value="1"/>
</dbReference>
<evidence type="ECO:0000256" key="9">
    <source>
        <dbReference type="ARBA" id="ARBA00023134"/>
    </source>
</evidence>
<dbReference type="Gene3D" id="3.30.470.30">
    <property type="entry name" value="DNA ligase/mRNA capping enzyme"/>
    <property type="match status" value="2"/>
</dbReference>
<feature type="binding site" evidence="15">
    <location>
        <position position="330"/>
    </location>
    <ligand>
        <name>GTP</name>
        <dbReference type="ChEBI" id="CHEBI:37565"/>
    </ligand>
</feature>
<dbReference type="Pfam" id="PF01331">
    <property type="entry name" value="mRNA_cap_enzyme"/>
    <property type="match status" value="2"/>
</dbReference>
<dbReference type="Gene3D" id="3.90.190.10">
    <property type="entry name" value="Protein tyrosine phosphatase superfamily"/>
    <property type="match status" value="1"/>
</dbReference>
<evidence type="ECO:0000256" key="10">
    <source>
        <dbReference type="ARBA" id="ARBA00023242"/>
    </source>
</evidence>
<dbReference type="PROSITE" id="PS50054">
    <property type="entry name" value="TYR_PHOSPHATASE_DUAL"/>
    <property type="match status" value="1"/>
</dbReference>
<evidence type="ECO:0000256" key="6">
    <source>
        <dbReference type="ARBA" id="ARBA00022801"/>
    </source>
</evidence>
<comment type="catalytic activity">
    <reaction evidence="12">
        <text>a 5'-end triphospho-ribonucleoside in mRNA + H2O = a 5'-end diphospho-ribonucleoside in mRNA + phosphate + H(+)</text>
        <dbReference type="Rhea" id="RHEA:67004"/>
        <dbReference type="Rhea" id="RHEA-COMP:17164"/>
        <dbReference type="Rhea" id="RHEA-COMP:17165"/>
        <dbReference type="ChEBI" id="CHEBI:15377"/>
        <dbReference type="ChEBI" id="CHEBI:15378"/>
        <dbReference type="ChEBI" id="CHEBI:43474"/>
        <dbReference type="ChEBI" id="CHEBI:167616"/>
        <dbReference type="ChEBI" id="CHEBI:167618"/>
        <dbReference type="EC" id="3.6.1.74"/>
    </reaction>
</comment>
<keyword evidence="4 12" id="KW-0548">Nucleotidyltransferase</keyword>
<dbReference type="PANTHER" id="PTHR10367">
    <property type="entry name" value="MRNA-CAPPING ENZYME"/>
    <property type="match status" value="1"/>
</dbReference>
<dbReference type="EC" id="2.7.7.50" evidence="12"/>
<dbReference type="InterPro" id="IPR016130">
    <property type="entry name" value="Tyr_Pase_AS"/>
</dbReference>
<dbReference type="SUPFAM" id="SSF56091">
    <property type="entry name" value="DNA ligase/mRNA capping enzyme, catalytic domain"/>
    <property type="match status" value="1"/>
</dbReference>
<feature type="compositionally biased region" description="Acidic residues" evidence="16">
    <location>
        <begin position="199"/>
        <end position="210"/>
    </location>
</feature>
<dbReference type="InterPro" id="IPR013846">
    <property type="entry name" value="mRNA_cap_enzyme_C"/>
</dbReference>
<evidence type="ECO:0000256" key="4">
    <source>
        <dbReference type="ARBA" id="ARBA00022695"/>
    </source>
</evidence>
<feature type="active site" description="Phosphocysteine intermediate" evidence="13">
    <location>
        <position position="130"/>
    </location>
</feature>
<protein>
    <recommendedName>
        <fullName evidence="12">mRNA-capping enzyme</fullName>
    </recommendedName>
    <domain>
        <recommendedName>
            <fullName evidence="12">mRNA 5'-triphosphate monophosphatase</fullName>
            <ecNumber evidence="12">3.6.1.74</ecNumber>
        </recommendedName>
        <alternativeName>
            <fullName evidence="12">mRNA 5'-phosphatase</fullName>
        </alternativeName>
    </domain>
    <domain>
        <recommendedName>
            <fullName evidence="12">mRNA guanylyltransferase</fullName>
            <ecNumber evidence="12">2.7.7.50</ecNumber>
        </recommendedName>
        <alternativeName>
            <fullName evidence="12">GTP--RNA guanylyltransferase</fullName>
            <shortName evidence="12">GTase</shortName>
        </alternativeName>
    </domain>
</protein>
<dbReference type="InterPro" id="IPR000340">
    <property type="entry name" value="Dual-sp_phosphatase_cat-dom"/>
</dbReference>
<evidence type="ECO:0000256" key="13">
    <source>
        <dbReference type="PIRSR" id="PIRSR036958-1"/>
    </source>
</evidence>
<feature type="active site" description="N6-GMP-lysine intermediate" evidence="14">
    <location>
        <position position="309"/>
    </location>
</feature>
<dbReference type="AlphaFoldDB" id="A0A194R2D2"/>
<keyword evidence="20" id="KW-1185">Reference proteome</keyword>
<dbReference type="InterPro" id="IPR012340">
    <property type="entry name" value="NA-bd_OB-fold"/>
</dbReference>
<dbReference type="PANTHER" id="PTHR10367:SF17">
    <property type="entry name" value="MRNA-CAPPING ENZYME"/>
    <property type="match status" value="1"/>
</dbReference>
<dbReference type="EC" id="3.6.1.74" evidence="12"/>
<sequence>MSQRDSGPIPNRWLNCPRKAAGLIAEKFLAFKTPLGPHFNEKFPVENRFTPSILFLNLRDLKIKLGLWIDLTNTSRFYDKNEIEKNGCKYIKMACRGHGETPTREQTRHFIDTVNNFMNKHPDDMIGVHCTHGFNRTGFLIVSFMVEEMDFSLDAALHQFAIKREPGIYKQDYLDELYKRYEDSADFPPSAPPRPQWCNEDEEEYDDDELQANSSHASHSSHSSHSEANSSHKHDRGRGKKGHMKPKEFIPPMHGVNFYDNEDDVLSIQQKAKNFCKWTGKGFPGCQPVSMTVENISLLQLKPYRVSWKADGVRYMMLIDGKDRVFMLDRDFSIFKVDGLIFLHNKTMKHLTDTLLDGEMVIDKEDGEEKHRYLCYDIIRFENQNVGRESFYPEMVIDKEDGEEKHRYLCYDIIRFENQNVGRESFYPVRLMCIEKEIMNPRNRAIASGMISKGPFSVHLKEFWDLSMTHYLLDEKFAKKLCHEPDGLIFQPSKEVVNLHLTSIVDYGLIIPNLGMLPKKIGLLYVSREKNPISNIKLTKQMKHLNNKIIECKFENGQWVFMRERTDKSFPNSRSTAMAVWESISNPVTKEYLLDFINTRSFHDDSEMPPPPKRSRV</sequence>
<evidence type="ECO:0000256" key="5">
    <source>
        <dbReference type="ARBA" id="ARBA00022741"/>
    </source>
</evidence>
<evidence type="ECO:0000313" key="20">
    <source>
        <dbReference type="Proteomes" id="UP000053240"/>
    </source>
</evidence>
<name>A0A194R2D2_PAPMA</name>
<dbReference type="InParanoid" id="A0A194R2D2"/>
<dbReference type="InterPro" id="IPR001339">
    <property type="entry name" value="mRNA_cap_enzyme_adenylation"/>
</dbReference>
<dbReference type="Pfam" id="PF03919">
    <property type="entry name" value="mRNA_cap_C"/>
    <property type="match status" value="1"/>
</dbReference>
<dbReference type="EMBL" id="KQ460855">
    <property type="protein sequence ID" value="KPJ11857.1"/>
    <property type="molecule type" value="Genomic_DNA"/>
</dbReference>
<dbReference type="CDD" id="cd17664">
    <property type="entry name" value="Mce1_N"/>
    <property type="match status" value="1"/>
</dbReference>
<evidence type="ECO:0000259" key="18">
    <source>
        <dbReference type="PROSITE" id="PS50056"/>
    </source>
</evidence>
<reference evidence="19 20" key="1">
    <citation type="journal article" date="2015" name="Nat. Commun.">
        <title>Outbred genome sequencing and CRISPR/Cas9 gene editing in butterflies.</title>
        <authorList>
            <person name="Li X."/>
            <person name="Fan D."/>
            <person name="Zhang W."/>
            <person name="Liu G."/>
            <person name="Zhang L."/>
            <person name="Zhao L."/>
            <person name="Fang X."/>
            <person name="Chen L."/>
            <person name="Dong Y."/>
            <person name="Chen Y."/>
            <person name="Ding Y."/>
            <person name="Zhao R."/>
            <person name="Feng M."/>
            <person name="Zhu Y."/>
            <person name="Feng Y."/>
            <person name="Jiang X."/>
            <person name="Zhu D."/>
            <person name="Xiang H."/>
            <person name="Feng X."/>
            <person name="Li S."/>
            <person name="Wang J."/>
            <person name="Zhang G."/>
            <person name="Kronforst M.R."/>
            <person name="Wang W."/>
        </authorList>
    </citation>
    <scope>NUCLEOTIDE SEQUENCE [LARGE SCALE GENOMIC DNA]</scope>
    <source>
        <strain evidence="19">Ya'a_city_454_Pm</strain>
        <tissue evidence="19">Whole body</tissue>
    </source>
</reference>
<dbReference type="GO" id="GO:0005634">
    <property type="term" value="C:nucleus"/>
    <property type="evidence" value="ECO:0007669"/>
    <property type="project" value="UniProtKB-SubCell"/>
</dbReference>
<keyword evidence="8 12" id="KW-0506">mRNA capping</keyword>
<dbReference type="GO" id="GO:0004651">
    <property type="term" value="F:polynucleotide 5'-phosphatase activity"/>
    <property type="evidence" value="ECO:0007669"/>
    <property type="project" value="UniProtKB-UniRule"/>
</dbReference>
<dbReference type="PROSITE" id="PS00383">
    <property type="entry name" value="TYR_PHOSPHATASE_1"/>
    <property type="match status" value="1"/>
</dbReference>
<keyword evidence="6 12" id="KW-0378">Hydrolase</keyword>
<evidence type="ECO:0000256" key="3">
    <source>
        <dbReference type="ARBA" id="ARBA00022679"/>
    </source>
</evidence>
<accession>A0A194R2D2</accession>
<dbReference type="Proteomes" id="UP000053240">
    <property type="component" value="Unassembled WGS sequence"/>
</dbReference>
<keyword evidence="7" id="KW-0904">Protein phosphatase</keyword>
<keyword evidence="10 12" id="KW-0539">Nucleus</keyword>
<proteinExistence type="inferred from homology"/>
<evidence type="ECO:0000256" key="8">
    <source>
        <dbReference type="ARBA" id="ARBA00023042"/>
    </source>
</evidence>
<comment type="function">
    <text evidence="12">Bifunctional mRNA-capping enzyme exhibiting RNA 5'-triphosphate monophosphatase activity in the N-terminal part and mRNA guanylyltransferase activity in the C-terminal part. Catalyzes the first two steps of cap formation: by removing the gamma-phosphate from the 5'-triphosphate end of nascent mRNA to yield a diphosphate end, and by transferring the GMP moiety of GTP to the 5'-diphosphate terminus of RNA via a covalent enzyme-GMP reaction intermediate.</text>
</comment>
<feature type="compositionally biased region" description="Basic residues" evidence="16">
    <location>
        <begin position="231"/>
        <end position="244"/>
    </location>
</feature>
<organism evidence="19 20">
    <name type="scientific">Papilio machaon</name>
    <name type="common">Old World swallowtail butterfly</name>
    <dbReference type="NCBI Taxonomy" id="76193"/>
    <lineage>
        <taxon>Eukaryota</taxon>
        <taxon>Metazoa</taxon>
        <taxon>Ecdysozoa</taxon>
        <taxon>Arthropoda</taxon>
        <taxon>Hexapoda</taxon>
        <taxon>Insecta</taxon>
        <taxon>Pterygota</taxon>
        <taxon>Neoptera</taxon>
        <taxon>Endopterygota</taxon>
        <taxon>Lepidoptera</taxon>
        <taxon>Glossata</taxon>
        <taxon>Ditrysia</taxon>
        <taxon>Papilionoidea</taxon>
        <taxon>Papilionidae</taxon>
        <taxon>Papilioninae</taxon>
        <taxon>Papilio</taxon>
    </lineage>
</organism>
<dbReference type="GO" id="GO:0004721">
    <property type="term" value="F:phosphoprotein phosphatase activity"/>
    <property type="evidence" value="ECO:0007669"/>
    <property type="project" value="UniProtKB-UniRule"/>
</dbReference>
<evidence type="ECO:0000313" key="19">
    <source>
        <dbReference type="EMBL" id="KPJ11857.1"/>
    </source>
</evidence>
<dbReference type="InterPro" id="IPR017074">
    <property type="entry name" value="mRNA_cap_enz_bifunc"/>
</dbReference>
<dbReference type="STRING" id="76193.A0A194R2D2"/>
<evidence type="ECO:0000256" key="12">
    <source>
        <dbReference type="PIRNR" id="PIRNR036958"/>
    </source>
</evidence>
<evidence type="ECO:0000259" key="17">
    <source>
        <dbReference type="PROSITE" id="PS50054"/>
    </source>
</evidence>